<evidence type="ECO:0000256" key="1">
    <source>
        <dbReference type="SAM" id="MobiDB-lite"/>
    </source>
</evidence>
<dbReference type="SUPFAM" id="SSF52540">
    <property type="entry name" value="P-loop containing nucleoside triphosphate hydrolases"/>
    <property type="match status" value="1"/>
</dbReference>
<dbReference type="PANTHER" id="PTHR14241:SF1">
    <property type="entry name" value="INTERFERON-INDUCED PROTEIN 44-RELATED"/>
    <property type="match status" value="1"/>
</dbReference>
<dbReference type="KEGG" id="ipu:108258395"/>
<sequence length="428" mass="47739">MSYDDERKAGDIEKASLADIQPEANGAASPTELPPSPAKPQPEAASDAQLAPEDDKTCERESKTKVHRTSVIHNTFSETQTHTPGAAAYRYSSTARAEETNYSNNTFEVTEASVMSWVRKAVKGLTSPSQSPAPGPNPEFDKPWREVTWSVEEKSQILRKLKDLQPGTAQVRELKILLHGPVGAGKSSFINSVNTVLQGYNTTGALAASSAGKSFTVEFKYHRLKKDKPGSFYPFVFTDIMGLEPEDYNGVQTEDIVKILQGHVKGGYTFNPFKPIDKDDRSYISNPGLKDKVHCLVSVLPADKISLISDDVIKKMKTVREKARELGIPQVVIMSQVDSVCRLVQEDLSKIYTSRKIKEKMKECSDRLGVPMNCIFPVQNYHEQVTNDLNMDILILMAMSDIIRFANDYVEDQVYNANEYAKNQLYNE</sequence>
<gene>
    <name evidence="3" type="primary">LOC108258395</name>
</gene>
<name>A0A2D0Q566_ICTPU</name>
<accession>A0A2D0Q566</accession>
<dbReference type="GO" id="GO:0006955">
    <property type="term" value="P:immune response"/>
    <property type="evidence" value="ECO:0007669"/>
    <property type="project" value="TreeGrafter"/>
</dbReference>
<dbReference type="STRING" id="7998.ENSIPUP00000035823"/>
<reference evidence="2" key="1">
    <citation type="journal article" date="2016" name="Nat. Commun.">
        <title>The channel catfish genome sequence provides insights into the evolution of scale formation in teleosts.</title>
        <authorList>
            <person name="Liu Z."/>
            <person name="Liu S."/>
            <person name="Yao J."/>
            <person name="Bao L."/>
            <person name="Zhang J."/>
            <person name="Li Y."/>
            <person name="Jiang C."/>
            <person name="Sun L."/>
            <person name="Wang R."/>
            <person name="Zhang Y."/>
            <person name="Zhou T."/>
            <person name="Zeng Q."/>
            <person name="Fu Q."/>
            <person name="Gao S."/>
            <person name="Li N."/>
            <person name="Koren S."/>
            <person name="Jiang Y."/>
            <person name="Zimin A."/>
            <person name="Xu P."/>
            <person name="Phillippy A.M."/>
            <person name="Geng X."/>
            <person name="Song L."/>
            <person name="Sun F."/>
            <person name="Li C."/>
            <person name="Wang X."/>
            <person name="Chen A."/>
            <person name="Jin Y."/>
            <person name="Yuan Z."/>
            <person name="Yang Y."/>
            <person name="Tan S."/>
            <person name="Peatman E."/>
            <person name="Lu J."/>
            <person name="Qin Z."/>
            <person name="Dunham R."/>
            <person name="Li Z."/>
            <person name="Sonstegard T."/>
            <person name="Feng J."/>
            <person name="Danzmann R.G."/>
            <person name="Schroeder S."/>
            <person name="Scheffler B."/>
            <person name="Duke M.V."/>
            <person name="Ballard L."/>
            <person name="Kucuktas H."/>
            <person name="Kaltenboeck L."/>
            <person name="Liu H."/>
            <person name="Armbruster J."/>
            <person name="Xie Y."/>
            <person name="Kirby M.L."/>
            <person name="Tian Y."/>
            <person name="Flanagan M.E."/>
            <person name="Mu W."/>
            <person name="Waldbieser G.C."/>
        </authorList>
    </citation>
    <scope>NUCLEOTIDE SEQUENCE [LARGE SCALE GENOMIC DNA]</scope>
    <source>
        <strain evidence="2">SDA103</strain>
    </source>
</reference>
<proteinExistence type="predicted"/>
<organism evidence="2 3">
    <name type="scientific">Ictalurus punctatus</name>
    <name type="common">Channel catfish</name>
    <name type="synonym">Silurus punctatus</name>
    <dbReference type="NCBI Taxonomy" id="7998"/>
    <lineage>
        <taxon>Eukaryota</taxon>
        <taxon>Metazoa</taxon>
        <taxon>Chordata</taxon>
        <taxon>Craniata</taxon>
        <taxon>Vertebrata</taxon>
        <taxon>Euteleostomi</taxon>
        <taxon>Actinopterygii</taxon>
        <taxon>Neopterygii</taxon>
        <taxon>Teleostei</taxon>
        <taxon>Ostariophysi</taxon>
        <taxon>Siluriformes</taxon>
        <taxon>Ictaluridae</taxon>
        <taxon>Ictalurus</taxon>
    </lineage>
</organism>
<dbReference type="RefSeq" id="XP_017312495.1">
    <property type="nucleotide sequence ID" value="XM_017457006.3"/>
</dbReference>
<dbReference type="Gene3D" id="3.40.50.300">
    <property type="entry name" value="P-loop containing nucleotide triphosphate hydrolases"/>
    <property type="match status" value="1"/>
</dbReference>
<feature type="compositionally biased region" description="Basic and acidic residues" evidence="1">
    <location>
        <begin position="53"/>
        <end position="64"/>
    </location>
</feature>
<keyword evidence="2" id="KW-1185">Reference proteome</keyword>
<dbReference type="PANTHER" id="PTHR14241">
    <property type="entry name" value="INTERFERON-INDUCED PROTEIN 44"/>
    <property type="match status" value="1"/>
</dbReference>
<feature type="region of interest" description="Disordered" evidence="1">
    <location>
        <begin position="1"/>
        <end position="69"/>
    </location>
</feature>
<reference evidence="3" key="2">
    <citation type="submission" date="2025-08" db="UniProtKB">
        <authorList>
            <consortium name="RefSeq"/>
        </authorList>
    </citation>
    <scope>IDENTIFICATION</scope>
    <source>
        <tissue evidence="3">Blood</tissue>
    </source>
</reference>
<dbReference type="InterPro" id="IPR027417">
    <property type="entry name" value="P-loop_NTPase"/>
</dbReference>
<dbReference type="AlphaFoldDB" id="A0A2D0Q566"/>
<protein>
    <submittedName>
        <fullName evidence="3">Interferon-induced protein 44</fullName>
    </submittedName>
</protein>
<dbReference type="OrthoDB" id="25620at2759"/>
<evidence type="ECO:0000313" key="3">
    <source>
        <dbReference type="RefSeq" id="XP_017312495.1"/>
    </source>
</evidence>
<feature type="compositionally biased region" description="Basic and acidic residues" evidence="1">
    <location>
        <begin position="1"/>
        <end position="16"/>
    </location>
</feature>
<dbReference type="Proteomes" id="UP000221080">
    <property type="component" value="Chromosome 26"/>
</dbReference>
<evidence type="ECO:0000313" key="2">
    <source>
        <dbReference type="Proteomes" id="UP000221080"/>
    </source>
</evidence>
<dbReference type="CDD" id="cd00882">
    <property type="entry name" value="Ras_like_GTPase"/>
    <property type="match status" value="1"/>
</dbReference>
<dbReference type="GeneID" id="108258395"/>